<feature type="domain" description="Phorbol-ester/DAG-type" evidence="5">
    <location>
        <begin position="65"/>
        <end position="112"/>
    </location>
</feature>
<dbReference type="PROSITE" id="PS50081">
    <property type="entry name" value="ZF_DAG_PE_2"/>
    <property type="match status" value="1"/>
</dbReference>
<dbReference type="InterPro" id="IPR046349">
    <property type="entry name" value="C1-like_sf"/>
</dbReference>
<proteinExistence type="predicted"/>
<sequence length="572" mass="66556">MEFQHFLHPHKLRSMEFEDKHMVICFGCLDFIVGPAYYCTECRKFVMHKSCGAFPTQVQKDTFHPHPLICNTWDVFVCDACGRLTASFINYRCMHCEFKLHLKCAMAIFNDENEIGKRGEENHQKITIRHFCHPHQLTRCTLSLTTHMEKELWRALKSKCVACNLDIQETPLLIYLYVCFYCLFIIHESCMNEMPRQVQRSPFHPLHVLLPRPFLQDTDASRQVQCYACRETIEGCSFYCNKCDVNLHVSCAKYQTRAIKHTCHPHNLLQLGKSIIHNISCDACGEDCNDSCFSCKKCDFYIHPQCIPLPSSFIHKHHLHPLALVSPFVEDDSGDYYCDMCETKRNPDLQVYYCEECNFIAHIDCVLYEVLESTIEMHIDPKENSGDENWELEERGHNKMSPFHPHPLRTVGFQMNEDDCCFACKEKFEGLIYSCLSCGFHMHYSCATYKFREVKHDFHADHHLLHLGKGYFGDGSPLCKTCGQTCKNTAFYCLECMFYIHLECIPLPAVVKHKRHLHPLVFTTVTEDDSEDYYCDTCETKRNPEHDVYHCSKCNYISHIDCVISEASTSVL</sequence>
<gene>
    <name evidence="6" type="ORF">V6N12_023893</name>
</gene>
<evidence type="ECO:0000256" key="2">
    <source>
        <dbReference type="ARBA" id="ARBA00022737"/>
    </source>
</evidence>
<keyword evidence="4" id="KW-0862">Zinc</keyword>
<evidence type="ECO:0000256" key="1">
    <source>
        <dbReference type="ARBA" id="ARBA00022723"/>
    </source>
</evidence>
<dbReference type="Pfam" id="PF03107">
    <property type="entry name" value="C1_2"/>
    <property type="match status" value="6"/>
</dbReference>
<protein>
    <recommendedName>
        <fullName evidence="5">Phorbol-ester/DAG-type domain-containing protein</fullName>
    </recommendedName>
</protein>
<keyword evidence="3" id="KW-0863">Zinc-finger</keyword>
<dbReference type="SMART" id="SM00249">
    <property type="entry name" value="PHD"/>
    <property type="match status" value="4"/>
</dbReference>
<dbReference type="PANTHER" id="PTHR46288">
    <property type="entry name" value="PHORBOL-ESTER/DAG-TYPE DOMAIN-CONTAINING PROTEIN"/>
    <property type="match status" value="1"/>
</dbReference>
<dbReference type="Proteomes" id="UP001472677">
    <property type="component" value="Unassembled WGS sequence"/>
</dbReference>
<dbReference type="InterPro" id="IPR004146">
    <property type="entry name" value="DC1"/>
</dbReference>
<name>A0ABR2FZW2_9ROSI</name>
<evidence type="ECO:0000313" key="6">
    <source>
        <dbReference type="EMBL" id="KAK8589498.1"/>
    </source>
</evidence>
<dbReference type="InterPro" id="IPR002219">
    <property type="entry name" value="PKC_DAG/PE"/>
</dbReference>
<evidence type="ECO:0000259" key="5">
    <source>
        <dbReference type="PROSITE" id="PS50081"/>
    </source>
</evidence>
<keyword evidence="7" id="KW-1185">Reference proteome</keyword>
<comment type="caution">
    <text evidence="6">The sequence shown here is derived from an EMBL/GenBank/DDBJ whole genome shotgun (WGS) entry which is preliminary data.</text>
</comment>
<evidence type="ECO:0000256" key="3">
    <source>
        <dbReference type="ARBA" id="ARBA00022771"/>
    </source>
</evidence>
<dbReference type="EMBL" id="JBBPBM010000004">
    <property type="protein sequence ID" value="KAK8589498.1"/>
    <property type="molecule type" value="Genomic_DNA"/>
</dbReference>
<keyword evidence="2" id="KW-0677">Repeat</keyword>
<evidence type="ECO:0000256" key="4">
    <source>
        <dbReference type="ARBA" id="ARBA00022833"/>
    </source>
</evidence>
<organism evidence="6 7">
    <name type="scientific">Hibiscus sabdariffa</name>
    <name type="common">roselle</name>
    <dbReference type="NCBI Taxonomy" id="183260"/>
    <lineage>
        <taxon>Eukaryota</taxon>
        <taxon>Viridiplantae</taxon>
        <taxon>Streptophyta</taxon>
        <taxon>Embryophyta</taxon>
        <taxon>Tracheophyta</taxon>
        <taxon>Spermatophyta</taxon>
        <taxon>Magnoliopsida</taxon>
        <taxon>eudicotyledons</taxon>
        <taxon>Gunneridae</taxon>
        <taxon>Pentapetalae</taxon>
        <taxon>rosids</taxon>
        <taxon>malvids</taxon>
        <taxon>Malvales</taxon>
        <taxon>Malvaceae</taxon>
        <taxon>Malvoideae</taxon>
        <taxon>Hibiscus</taxon>
    </lineage>
</organism>
<evidence type="ECO:0000313" key="7">
    <source>
        <dbReference type="Proteomes" id="UP001472677"/>
    </source>
</evidence>
<accession>A0ABR2FZW2</accession>
<dbReference type="PANTHER" id="PTHR46288:SF86">
    <property type="entry name" value="PHORBOL-ESTER_DAG-TYPE DOMAIN-CONTAINING PROTEIN"/>
    <property type="match status" value="1"/>
</dbReference>
<dbReference type="SUPFAM" id="SSF57889">
    <property type="entry name" value="Cysteine-rich domain"/>
    <property type="match status" value="4"/>
</dbReference>
<reference evidence="6 7" key="1">
    <citation type="journal article" date="2024" name="G3 (Bethesda)">
        <title>Genome assembly of Hibiscus sabdariffa L. provides insights into metabolisms of medicinal natural products.</title>
        <authorList>
            <person name="Kim T."/>
        </authorList>
    </citation>
    <scope>NUCLEOTIDE SEQUENCE [LARGE SCALE GENOMIC DNA]</scope>
    <source>
        <strain evidence="6">TK-2024</strain>
        <tissue evidence="6">Old leaves</tissue>
    </source>
</reference>
<dbReference type="InterPro" id="IPR001965">
    <property type="entry name" value="Znf_PHD"/>
</dbReference>
<keyword evidence="1" id="KW-0479">Metal-binding</keyword>